<name>A0A857CAV2_9HYPH</name>
<dbReference type="EMBL" id="CP046908">
    <property type="protein sequence ID" value="QGZ35967.1"/>
    <property type="molecule type" value="Genomic_DNA"/>
</dbReference>
<evidence type="ECO:0000256" key="1">
    <source>
        <dbReference type="SAM" id="Phobius"/>
    </source>
</evidence>
<feature type="transmembrane region" description="Helical" evidence="1">
    <location>
        <begin position="101"/>
        <end position="119"/>
    </location>
</feature>
<feature type="transmembrane region" description="Helical" evidence="1">
    <location>
        <begin position="131"/>
        <end position="152"/>
    </location>
</feature>
<proteinExistence type="predicted"/>
<protein>
    <submittedName>
        <fullName evidence="2">Phenylalanyl-tRNA synthetase subunit alpha</fullName>
    </submittedName>
</protein>
<keyword evidence="1" id="KW-0812">Transmembrane</keyword>
<keyword evidence="2" id="KW-0030">Aminoacyl-tRNA synthetase</keyword>
<reference evidence="2 3" key="1">
    <citation type="submission" date="2019-12" db="EMBL/GenBank/DDBJ databases">
        <title>The genome of Stappia indica PHM037.</title>
        <authorList>
            <person name="Kacar D."/>
            <person name="Galan B."/>
            <person name="Canedo L."/>
            <person name="Rodriguez P."/>
            <person name="de la Calle F."/>
            <person name="Garcia J.L."/>
        </authorList>
    </citation>
    <scope>NUCLEOTIDE SEQUENCE [LARGE SCALE GENOMIC DNA]</scope>
    <source>
        <strain evidence="2 3">PHM037</strain>
    </source>
</reference>
<sequence length="225" mass="24587">MTARSSLPSRLRAVLLPLLALAVLVQGLLAPVPAEAQPAQPVSFVEACADKSEERGRLRYCDAYFREGLGPQADTVLYLRDRITTLRASQEVNAESNYESFLTAVAIVAFLSIATMVLVTSERRISGIAKWSSVASAAAVLVMVAILTLGWLDKYRAEDAAMLELGLLRDQVEVEASHAIASGRKLDEATIRRWTDRLHEIGIRFASNYGAASIVPDLDRFTPQN</sequence>
<accession>A0A857CAV2</accession>
<dbReference type="RefSeq" id="WP_158194820.1">
    <property type="nucleotide sequence ID" value="NZ_CP046908.1"/>
</dbReference>
<evidence type="ECO:0000313" key="2">
    <source>
        <dbReference type="EMBL" id="QGZ35967.1"/>
    </source>
</evidence>
<keyword evidence="2" id="KW-0436">Ligase</keyword>
<organism evidence="2 3">
    <name type="scientific">Stappia indica</name>
    <dbReference type="NCBI Taxonomy" id="538381"/>
    <lineage>
        <taxon>Bacteria</taxon>
        <taxon>Pseudomonadati</taxon>
        <taxon>Pseudomonadota</taxon>
        <taxon>Alphaproteobacteria</taxon>
        <taxon>Hyphomicrobiales</taxon>
        <taxon>Stappiaceae</taxon>
        <taxon>Stappia</taxon>
    </lineage>
</organism>
<dbReference type="OrthoDB" id="7676307at2"/>
<dbReference type="GO" id="GO:0004812">
    <property type="term" value="F:aminoacyl-tRNA ligase activity"/>
    <property type="evidence" value="ECO:0007669"/>
    <property type="project" value="UniProtKB-KW"/>
</dbReference>
<dbReference type="AlphaFoldDB" id="A0A857CAV2"/>
<keyword evidence="1" id="KW-0472">Membrane</keyword>
<dbReference type="Proteomes" id="UP000435648">
    <property type="component" value="Chromosome"/>
</dbReference>
<gene>
    <name evidence="2" type="ORF">GH266_16605</name>
</gene>
<evidence type="ECO:0000313" key="3">
    <source>
        <dbReference type="Proteomes" id="UP000435648"/>
    </source>
</evidence>
<dbReference type="KEGG" id="siw:GH266_16605"/>
<keyword evidence="1" id="KW-1133">Transmembrane helix</keyword>